<evidence type="ECO:0000256" key="3">
    <source>
        <dbReference type="ARBA" id="ARBA00022837"/>
    </source>
</evidence>
<dbReference type="EMBL" id="VJMJ01000084">
    <property type="protein sequence ID" value="KAF0737591.1"/>
    <property type="molecule type" value="Genomic_DNA"/>
</dbReference>
<protein>
    <recommendedName>
        <fullName evidence="6">Calx-beta domain-containing protein</fullName>
    </recommendedName>
</protein>
<keyword evidence="8" id="KW-1185">Reference proteome</keyword>
<keyword evidence="5" id="KW-0472">Membrane</keyword>
<proteinExistence type="predicted"/>
<dbReference type="Gene3D" id="2.60.40.2030">
    <property type="match status" value="3"/>
</dbReference>
<dbReference type="PANTHER" id="PTHR11878">
    <property type="entry name" value="SODIUM/CALCIUM EXCHANGER"/>
    <property type="match status" value="1"/>
</dbReference>
<dbReference type="VEuPathDB" id="FungiDB:AeMF1_015522"/>
<evidence type="ECO:0000256" key="2">
    <source>
        <dbReference type="ARBA" id="ARBA00022737"/>
    </source>
</evidence>
<comment type="caution">
    <text evidence="7">The sequence shown here is derived from an EMBL/GenBank/DDBJ whole genome shotgun (WGS) entry which is preliminary data.</text>
</comment>
<feature type="domain" description="Calx-beta" evidence="6">
    <location>
        <begin position="63"/>
        <end position="168"/>
    </location>
</feature>
<dbReference type="InterPro" id="IPR051171">
    <property type="entry name" value="CaCA"/>
</dbReference>
<keyword evidence="2" id="KW-0677">Repeat</keyword>
<feature type="transmembrane region" description="Helical" evidence="5">
    <location>
        <begin position="1971"/>
        <end position="1992"/>
    </location>
</feature>
<evidence type="ECO:0000313" key="7">
    <source>
        <dbReference type="EMBL" id="KAF0737591.1"/>
    </source>
</evidence>
<evidence type="ECO:0000256" key="1">
    <source>
        <dbReference type="ARBA" id="ARBA00022729"/>
    </source>
</evidence>
<keyword evidence="1" id="KW-0732">Signal</keyword>
<dbReference type="SUPFAM" id="SSF141072">
    <property type="entry name" value="CalX-like"/>
    <property type="match status" value="4"/>
</dbReference>
<name>A0A6G0XBU8_9STRA</name>
<dbReference type="GO" id="GO:0030001">
    <property type="term" value="P:metal ion transport"/>
    <property type="evidence" value="ECO:0007669"/>
    <property type="project" value="TreeGrafter"/>
</dbReference>
<keyword evidence="5" id="KW-1133">Transmembrane helix</keyword>
<sequence>MLARSANATIDYTALSNSVVVFNPGDTIQTITVSVSTSGVYPQTYYFEVFLNTSTAGTVIDTTRASTFVSILGSVGMFSFGSSNFTFLETAGTVNIPITRTNGSCGNVTLTYGLDNQTPSTAILGTNFVLVTPTVTFLDGQTQANLTITIIHTAVYEFYSLYFILNLQAPVSRGQLGAVQSTRIFIADDGDAGVFVFATPFTYCREDNGTAIVWINRTLGTSTSVVAPVLLTVETIFAGGNATEGGSRAFDYSQSKQVLSWADGETSKSFSVTLFNNAVYEPRVKTIAIGLTAVSGGASILSTSNTTLVYIVDDRDAGTFSFQTSNYSVFENASSVTVLLQRTGEPDPTGINTYANGSVSVDISTFNDDVLPGLTLKNPSYDFGVVANLRCTHVSPCSAVPGQHYTAIPTTTLSFAPGETAKNITIPILNNDLFEAPSRVFKIALSNVRGGAFIGLDFEYPTGWDPSIMLPLDPAPQNVPNYISTIVTILDDGDAAVLLGKASLSTSELGQRDTYSIVLNAAPTSSVTISMTLDSAQTVVSVSQVVFTPSNWNILQFVTVSAADDNTTQGIHGAHITHSAASTDSRYNGPIRSSAGGSGVVFSRAVYTAVSSDYNQGNELHAFPWNSSRFGVQTAPSSPIVNSFILDNDFASIRVLPEKVRHVLDAPRNFVCARASGRAATVTIALSSQPTSSVQVSLMSSSSTVVLSPSLVTVTPSQWSSGVIVNVTYAGTATPVTRLQVQLASSSLDAFFDGKTTTFYVEGYAAASVILDQTQIQYAENGNVRYSNYSIGVSSEPVHWEIPSSNSTPHTYRVMPSDDISVASNGTVTNNQVLYVASNGSESSSSSSVQLVALMRFPRSQTMVNTGSNRVGLANLRLFRLDGGDNQGLGGIELGVIVSSALWSEASCLNASCVANVLPNIPFGKAAANRSLLVGTSVISPTGAFNSSQNVYVSASGWVNIDVTAAWNAAANDTDITFILYALRQTTFVYNDNDEMHFASKEHPMTNLQPHIRLTSSGFVNLAQAGTASQSSGGADAGLVLASGGGSTMLSGQGAWWQVDWGISRLIESVVIQLVVPTPQSFSLVVALDSLSKSFQVSTTTSTQSIQLIWHVYGQSGNVNSNFVFSPSLDTAVEAKTCRLSSNNATFNLQSVQVFQVPMAATRVLLGGYLPSPSVLSHDVNELQLSIDDPIIADTNQCNANAICRTEVMFTSGNWFQRQAIHVAIANNDVATGTRIAGISHTSQSTDTDFNSSFVGLCTSATCSSPLQMTLPVSIQDDDEAGVVMSTDTINLVEGAANFPGAPVFVETKQWKPLKSPTCSPNANLSCASVFSGQPYTACFTSSASLFSNGSSWLAVRIPVQPPSYLLRELRVQLPALTVRALKMMTVWTSNQLLLNPTAWQKLETQTILFGSTTVVFRQVTGATNFILIQIEASYDESTNCVDIGAMELWGDVPLAPGAPVSLTRLSKTHKPGTSASISVRLLSEPLSEVIVTPLASSPHVIGYNRQNLTQNALSVANAVGGSYGYASNSANLPTALRFNASNWNQSQVLELSAVDDNIFKGNRSASISYTTSCQDSAATFPQSTVSPSLVTLTSTPLPAVNKYSQTQFVIADTTARDSTWPFHVTRSKSPSTGSILLSASIIEDDIPGITVSPAPLIVVENSSQPFNFSVVLDSQPTTVVTISMAVVTLNTAAQTSLVTIQPTSLSFAPEAWFTPQYVTVVAPYVAGFEGNESSTVSYCPTVPKKRSELMVQATTRSTDLSYQAIPISTNDPSSISFKVQGIPLVVKDIDTGCANSYEYSCAFNQPCVNDAVFGNRCNCGGIYGMRDCASSCSSASDCSFSRLQIVVTCSSLFSSSAACSSTFVPYNFVSQVHVMLQSVTFTGADGIFYDKQTRQPFDSSIYLVSTVPTTNPDTGAPSMQLVVDVADTSPFLAASKLQALFRNGFMTDGPLYATSLQLVPVMPNSASSSIVLWAFVGLISVGVAAVGLKFVRPRWRHIEQNKPVAPNTFQDPNELISATMPITM</sequence>
<dbReference type="Pfam" id="PF03160">
    <property type="entry name" value="Calx-beta"/>
    <property type="match status" value="4"/>
</dbReference>
<keyword evidence="3" id="KW-0106">Calcium</keyword>
<dbReference type="Proteomes" id="UP000481153">
    <property type="component" value="Unassembled WGS sequence"/>
</dbReference>
<gene>
    <name evidence="7" type="ORF">Ae201684_006746</name>
</gene>
<keyword evidence="4" id="KW-0813">Transport</keyword>
<dbReference type="InterPro" id="IPR003644">
    <property type="entry name" value="Calx_beta"/>
</dbReference>
<evidence type="ECO:0000256" key="5">
    <source>
        <dbReference type="SAM" id="Phobius"/>
    </source>
</evidence>
<reference evidence="7 8" key="1">
    <citation type="submission" date="2019-07" db="EMBL/GenBank/DDBJ databases">
        <title>Genomics analysis of Aphanomyces spp. identifies a new class of oomycete effector associated with host adaptation.</title>
        <authorList>
            <person name="Gaulin E."/>
        </authorList>
    </citation>
    <scope>NUCLEOTIDE SEQUENCE [LARGE SCALE GENOMIC DNA]</scope>
    <source>
        <strain evidence="7 8">ATCC 201684</strain>
    </source>
</reference>
<accession>A0A6G0XBU8</accession>
<dbReference type="SMART" id="SM00237">
    <property type="entry name" value="Calx_beta"/>
    <property type="match status" value="3"/>
</dbReference>
<dbReference type="PANTHER" id="PTHR11878:SF65">
    <property type="entry name" value="NA_CA-EXCHANGE PROTEIN, ISOFORM G"/>
    <property type="match status" value="1"/>
</dbReference>
<dbReference type="GO" id="GO:0016020">
    <property type="term" value="C:membrane"/>
    <property type="evidence" value="ECO:0007669"/>
    <property type="project" value="InterPro"/>
</dbReference>
<organism evidence="7 8">
    <name type="scientific">Aphanomyces euteiches</name>
    <dbReference type="NCBI Taxonomy" id="100861"/>
    <lineage>
        <taxon>Eukaryota</taxon>
        <taxon>Sar</taxon>
        <taxon>Stramenopiles</taxon>
        <taxon>Oomycota</taxon>
        <taxon>Saprolegniomycetes</taxon>
        <taxon>Saprolegniales</taxon>
        <taxon>Verrucalvaceae</taxon>
        <taxon>Aphanomyces</taxon>
    </lineage>
</organism>
<feature type="domain" description="Calx-beta" evidence="6">
    <location>
        <begin position="307"/>
        <end position="446"/>
    </location>
</feature>
<dbReference type="InterPro" id="IPR038081">
    <property type="entry name" value="CalX-like_sf"/>
</dbReference>
<dbReference type="GO" id="GO:0007154">
    <property type="term" value="P:cell communication"/>
    <property type="evidence" value="ECO:0007669"/>
    <property type="project" value="InterPro"/>
</dbReference>
<keyword evidence="4" id="KW-0406">Ion transport</keyword>
<evidence type="ECO:0000256" key="4">
    <source>
        <dbReference type="ARBA" id="ARBA00023065"/>
    </source>
</evidence>
<evidence type="ECO:0000259" key="6">
    <source>
        <dbReference type="SMART" id="SM00237"/>
    </source>
</evidence>
<feature type="domain" description="Calx-beta" evidence="6">
    <location>
        <begin position="182"/>
        <end position="292"/>
    </location>
</feature>
<evidence type="ECO:0000313" key="8">
    <source>
        <dbReference type="Proteomes" id="UP000481153"/>
    </source>
</evidence>
<keyword evidence="5" id="KW-0812">Transmembrane</keyword>